<dbReference type="Pfam" id="PF00033">
    <property type="entry name" value="Cytochrome_B"/>
    <property type="match status" value="1"/>
</dbReference>
<dbReference type="InterPro" id="IPR030689">
    <property type="entry name" value="Cytochrome_b"/>
</dbReference>
<keyword evidence="10 16" id="KW-0249">Electron transport</keyword>
<protein>
    <recommendedName>
        <fullName evidence="4 16">Cytochrome b</fullName>
    </recommendedName>
</protein>
<dbReference type="OrthoDB" id="9804503at2"/>
<feature type="transmembrane region" description="Helical" evidence="17">
    <location>
        <begin position="92"/>
        <end position="116"/>
    </location>
</feature>
<evidence type="ECO:0000256" key="7">
    <source>
        <dbReference type="ARBA" id="ARBA00022660"/>
    </source>
</evidence>
<evidence type="ECO:0000256" key="11">
    <source>
        <dbReference type="ARBA" id="ARBA00022989"/>
    </source>
</evidence>
<proteinExistence type="inferred from homology"/>
<evidence type="ECO:0000259" key="19">
    <source>
        <dbReference type="PROSITE" id="PS51003"/>
    </source>
</evidence>
<sequence length="418" mass="47590">MKLSPPPYQPKNTFTRWLDDRLPVIRLWHDVMGKGYLVPRNLNWLWNFGVLAGIALTIQIITGLALAMHYVASSNEAFNSIEAIMRYVGFGWLIRYGHMVGASLFFAALYIHMFRGVYYGSYKAPREVVWLIGVLLFMLAMATAFLGYSLVWGQMSYWAAQVITGLFSVVPFVGEKIRIWVLGGFAPNAATVNRFFVLHFTLPFVILAVVGLHVWALHRQGSGNPTGIEVKKAEEVVPMQPYYIAKDFVAICVFLLIFCSLVFFYPNVFTDPDNYIPANPFSTPAHIKPEWYFWPFYAVLRSFTVNFMGIPAKLWGVLGMGLSVLVWGLLPWLDNSPVRSGRYRPVFRCFFLLFLADILLLGFCGKQPAEEPWIRLGQWASLYYFAFFLVILPILPLVEKTKAVPSSIEEAEKKRTDA</sequence>
<dbReference type="CDD" id="cd00284">
    <property type="entry name" value="Cytochrome_b_N"/>
    <property type="match status" value="1"/>
</dbReference>
<evidence type="ECO:0000256" key="2">
    <source>
        <dbReference type="ARBA" id="ARBA00004141"/>
    </source>
</evidence>
<dbReference type="Pfam" id="PF00032">
    <property type="entry name" value="Cytochrom_B_C"/>
    <property type="match status" value="1"/>
</dbReference>
<evidence type="ECO:0000313" key="21">
    <source>
        <dbReference type="Proteomes" id="UP000001494"/>
    </source>
</evidence>
<dbReference type="KEGG" id="zmm:Zmob_0348"/>
<evidence type="ECO:0000259" key="18">
    <source>
        <dbReference type="PROSITE" id="PS51002"/>
    </source>
</evidence>
<name>A0A0H3FWK3_ZYMMA</name>
<dbReference type="Proteomes" id="UP000001494">
    <property type="component" value="Chromosome"/>
</dbReference>
<evidence type="ECO:0000256" key="17">
    <source>
        <dbReference type="SAM" id="Phobius"/>
    </source>
</evidence>
<keyword evidence="8 16" id="KW-0812">Transmembrane</keyword>
<gene>
    <name evidence="20" type="ordered locus">Zmob_0348</name>
</gene>
<reference evidence="20 21" key="1">
    <citation type="journal article" date="2011" name="J. Bacteriol.">
        <title>Genome sequence of the ethanol-producing Zymomonas mobilis subsp. mobilis lectotype strain ATCC 10988.</title>
        <authorList>
            <person name="Pappas K.M."/>
            <person name="Kouvelis V.N."/>
            <person name="Saunders E."/>
            <person name="Brettin T.S."/>
            <person name="Bruce D."/>
            <person name="Detter C."/>
            <person name="Balakireva M."/>
            <person name="Han C.S."/>
            <person name="Savvakis G."/>
            <person name="Kyrpides N.C."/>
            <person name="Typas M.A."/>
        </authorList>
    </citation>
    <scope>NUCLEOTIDE SEQUENCE [LARGE SCALE GENOMIC DNA]</scope>
    <source>
        <strain evidence="21">ATCC 10988 / DSM 424 / CCUG 17860 / LMG 404 / NCIMB 8938 / NRRL B-806 / ZM1</strain>
    </source>
</reference>
<feature type="binding site" description="axial binding residue" evidence="15">
    <location>
        <position position="112"/>
    </location>
    <ligand>
        <name>heme b</name>
        <dbReference type="ChEBI" id="CHEBI:60344"/>
        <label>b566</label>
    </ligand>
    <ligandPart>
        <name>Fe</name>
        <dbReference type="ChEBI" id="CHEBI:18248"/>
    </ligandPart>
</feature>
<keyword evidence="13 17" id="KW-0472">Membrane</keyword>
<evidence type="ECO:0000256" key="15">
    <source>
        <dbReference type="PIRSR" id="PIRSR038885-2"/>
    </source>
</evidence>
<dbReference type="PANTHER" id="PTHR19271">
    <property type="entry name" value="CYTOCHROME B"/>
    <property type="match status" value="1"/>
</dbReference>
<dbReference type="PROSITE" id="PS51003">
    <property type="entry name" value="CYTB_CTER"/>
    <property type="match status" value="1"/>
</dbReference>
<feature type="binding site" description="axial binding residue" evidence="15">
    <location>
        <position position="213"/>
    </location>
    <ligand>
        <name>heme b</name>
        <dbReference type="ChEBI" id="CHEBI:60344"/>
        <label>b566</label>
    </ligand>
    <ligandPart>
        <name>Fe</name>
        <dbReference type="ChEBI" id="CHEBI:18248"/>
    </ligandPart>
</feature>
<feature type="transmembrane region" description="Helical" evidence="17">
    <location>
        <begin position="195"/>
        <end position="216"/>
    </location>
</feature>
<comment type="subunit">
    <text evidence="3 16">The main subunits of complex b-c1 are: cytochrome b, cytochrome c1 and the Rieske protein.</text>
</comment>
<feature type="transmembrane region" description="Helical" evidence="17">
    <location>
        <begin position="345"/>
        <end position="364"/>
    </location>
</feature>
<dbReference type="InterPro" id="IPR036150">
    <property type="entry name" value="Cyt_b/b6_C_sf"/>
</dbReference>
<keyword evidence="9 15" id="KW-0479">Metal-binding</keyword>
<feature type="binding site" description="axial binding residue" evidence="15">
    <location>
        <position position="98"/>
    </location>
    <ligand>
        <name>heme b</name>
        <dbReference type="ChEBI" id="CHEBI:60344"/>
        <label>b562</label>
    </ligand>
    <ligandPart>
        <name>Fe</name>
        <dbReference type="ChEBI" id="CHEBI:18248"/>
    </ligandPart>
</feature>
<keyword evidence="5 16" id="KW-0813">Transport</keyword>
<dbReference type="PIRSF" id="PIRSF038885">
    <property type="entry name" value="COB"/>
    <property type="match status" value="1"/>
</dbReference>
<evidence type="ECO:0000256" key="8">
    <source>
        <dbReference type="ARBA" id="ARBA00022692"/>
    </source>
</evidence>
<dbReference type="InterPro" id="IPR048259">
    <property type="entry name" value="Cytochrome_b_N_euk/bac"/>
</dbReference>
<dbReference type="InterPro" id="IPR027387">
    <property type="entry name" value="Cytb/b6-like_sf"/>
</dbReference>
<feature type="binding site" description="axial binding residue" evidence="15">
    <location>
        <position position="199"/>
    </location>
    <ligand>
        <name>heme b</name>
        <dbReference type="ChEBI" id="CHEBI:60344"/>
        <label>b562</label>
    </ligand>
    <ligandPart>
        <name>Fe</name>
        <dbReference type="ChEBI" id="CHEBI:18248"/>
    </ligandPart>
</feature>
<dbReference type="EMBL" id="CP002850">
    <property type="protein sequence ID" value="AEH62198.1"/>
    <property type="molecule type" value="Genomic_DNA"/>
</dbReference>
<dbReference type="RefSeq" id="WP_011240811.1">
    <property type="nucleotide sequence ID" value="NC_017262.1"/>
</dbReference>
<evidence type="ECO:0000256" key="12">
    <source>
        <dbReference type="ARBA" id="ARBA00023004"/>
    </source>
</evidence>
<dbReference type="InterPro" id="IPR005797">
    <property type="entry name" value="Cyt_b/b6_N"/>
</dbReference>
<comment type="cofactor">
    <cofactor evidence="16">
        <name>heme b</name>
        <dbReference type="ChEBI" id="CHEBI:60344"/>
    </cofactor>
    <text evidence="16">Binds 2 heme groups non-covalently.</text>
</comment>
<evidence type="ECO:0000256" key="9">
    <source>
        <dbReference type="ARBA" id="ARBA00022723"/>
    </source>
</evidence>
<feature type="domain" description="Cytochrome b/b6 N-terminal region profile" evidence="18">
    <location>
        <begin position="14"/>
        <end position="226"/>
    </location>
</feature>
<evidence type="ECO:0000256" key="5">
    <source>
        <dbReference type="ARBA" id="ARBA00022448"/>
    </source>
</evidence>
<evidence type="ECO:0000256" key="16">
    <source>
        <dbReference type="RuleBase" id="RU003385"/>
    </source>
</evidence>
<dbReference type="HOGENOM" id="CLU_031114_3_0_5"/>
<dbReference type="GO" id="GO:0022904">
    <property type="term" value="P:respiratory electron transport chain"/>
    <property type="evidence" value="ECO:0007669"/>
    <property type="project" value="InterPro"/>
</dbReference>
<evidence type="ECO:0000256" key="6">
    <source>
        <dbReference type="ARBA" id="ARBA00022617"/>
    </source>
</evidence>
<keyword evidence="12 15" id="KW-0408">Iron</keyword>
<dbReference type="SUPFAM" id="SSF81342">
    <property type="entry name" value="Transmembrane di-heme cytochromes"/>
    <property type="match status" value="1"/>
</dbReference>
<feature type="domain" description="Cytochrome b/b6 C-terminal region profile" evidence="19">
    <location>
        <begin position="229"/>
        <end position="406"/>
    </location>
</feature>
<dbReference type="PROSITE" id="PS51002">
    <property type="entry name" value="CYTB_NTER"/>
    <property type="match status" value="1"/>
</dbReference>
<organism evidence="20 21">
    <name type="scientific">Zymomonas mobilis subsp. mobilis (strain ATCC 10988 / DSM 424 / LMG 404 / NCIMB 8938 / NRRL B-806 / ZM1)</name>
    <dbReference type="NCBI Taxonomy" id="555217"/>
    <lineage>
        <taxon>Bacteria</taxon>
        <taxon>Pseudomonadati</taxon>
        <taxon>Pseudomonadota</taxon>
        <taxon>Alphaproteobacteria</taxon>
        <taxon>Sphingomonadales</taxon>
        <taxon>Zymomonadaceae</taxon>
        <taxon>Zymomonas</taxon>
    </lineage>
</organism>
<dbReference type="AlphaFoldDB" id="A0A0H3FWK3"/>
<dbReference type="Gene3D" id="1.20.810.10">
    <property type="entry name" value="Cytochrome Bc1 Complex, Chain C"/>
    <property type="match status" value="1"/>
</dbReference>
<dbReference type="GO" id="GO:0016491">
    <property type="term" value="F:oxidoreductase activity"/>
    <property type="evidence" value="ECO:0007669"/>
    <property type="project" value="InterPro"/>
</dbReference>
<keyword evidence="11 17" id="KW-1133">Transmembrane helix</keyword>
<feature type="transmembrane region" description="Helical" evidence="17">
    <location>
        <begin position="376"/>
        <end position="398"/>
    </location>
</feature>
<evidence type="ECO:0000256" key="3">
    <source>
        <dbReference type="ARBA" id="ARBA00011649"/>
    </source>
</evidence>
<feature type="transmembrane region" description="Helical" evidence="17">
    <location>
        <begin position="157"/>
        <end position="174"/>
    </location>
</feature>
<feature type="transmembrane region" description="Helical" evidence="17">
    <location>
        <begin position="128"/>
        <end position="151"/>
    </location>
</feature>
<comment type="subcellular location">
    <subcellularLocation>
        <location evidence="2">Membrane</location>
        <topology evidence="2">Multi-pass membrane protein</topology>
    </subcellularLocation>
</comment>
<keyword evidence="6 15" id="KW-0349">Heme</keyword>
<comment type="function">
    <text evidence="1 16">Component of the ubiquinol-cytochrome c reductase complex (complex III or cytochrome b-c1 complex), which is a respiratory chain that generates an electrochemical potential coupled to ATP synthesis.</text>
</comment>
<evidence type="ECO:0000256" key="10">
    <source>
        <dbReference type="ARBA" id="ARBA00022982"/>
    </source>
</evidence>
<keyword evidence="7 16" id="KW-0679">Respiratory chain</keyword>
<feature type="transmembrane region" description="Helical" evidence="17">
    <location>
        <begin position="314"/>
        <end position="333"/>
    </location>
</feature>
<evidence type="ECO:0000256" key="1">
    <source>
        <dbReference type="ARBA" id="ARBA00002444"/>
    </source>
</evidence>
<dbReference type="GO" id="GO:0045275">
    <property type="term" value="C:respiratory chain complex III"/>
    <property type="evidence" value="ECO:0007669"/>
    <property type="project" value="InterPro"/>
</dbReference>
<evidence type="ECO:0000256" key="14">
    <source>
        <dbReference type="PIRSR" id="PIRSR038885-1"/>
    </source>
</evidence>
<dbReference type="PANTHER" id="PTHR19271:SF16">
    <property type="entry name" value="CYTOCHROME B"/>
    <property type="match status" value="1"/>
</dbReference>
<evidence type="ECO:0000256" key="4">
    <source>
        <dbReference type="ARBA" id="ARBA00013531"/>
    </source>
</evidence>
<dbReference type="eggNOG" id="COG1290">
    <property type="taxonomic scope" value="Bacteria"/>
</dbReference>
<dbReference type="InterPro" id="IPR005798">
    <property type="entry name" value="Cyt_b/b6_C"/>
</dbReference>
<evidence type="ECO:0000256" key="13">
    <source>
        <dbReference type="ARBA" id="ARBA00023136"/>
    </source>
</evidence>
<dbReference type="GO" id="GO:0008121">
    <property type="term" value="F:quinol-cytochrome-c reductase activity"/>
    <property type="evidence" value="ECO:0007669"/>
    <property type="project" value="InterPro"/>
</dbReference>
<dbReference type="InterPro" id="IPR016174">
    <property type="entry name" value="Di-haem_cyt_TM"/>
</dbReference>
<feature type="transmembrane region" description="Helical" evidence="17">
    <location>
        <begin position="44"/>
        <end position="72"/>
    </location>
</feature>
<feature type="binding site" evidence="14">
    <location>
        <position position="218"/>
    </location>
    <ligand>
        <name>a ubiquinone</name>
        <dbReference type="ChEBI" id="CHEBI:16389"/>
    </ligand>
</feature>
<dbReference type="GO" id="GO:0046872">
    <property type="term" value="F:metal ion binding"/>
    <property type="evidence" value="ECO:0007669"/>
    <property type="project" value="UniProtKB-KW"/>
</dbReference>
<comment type="cofactor">
    <cofactor evidence="15">
        <name>heme</name>
        <dbReference type="ChEBI" id="CHEBI:30413"/>
    </cofactor>
    <text evidence="15">Binds 2 heme groups non-covalently.</text>
</comment>
<accession>A0A0H3FWK3</accession>
<comment type="similarity">
    <text evidence="16">Belongs to the cytochrome b family.</text>
</comment>
<feature type="transmembrane region" description="Helical" evidence="17">
    <location>
        <begin position="248"/>
        <end position="270"/>
    </location>
</feature>
<dbReference type="GeneID" id="79903897"/>
<evidence type="ECO:0000313" key="20">
    <source>
        <dbReference type="EMBL" id="AEH62198.1"/>
    </source>
</evidence>
<dbReference type="SUPFAM" id="SSF81648">
    <property type="entry name" value="a domain/subunit of cytochrome bc1 complex (Ubiquinol-cytochrome c reductase)"/>
    <property type="match status" value="1"/>
</dbReference>